<dbReference type="RefSeq" id="XP_002421800.1">
    <property type="nucleotide sequence ID" value="XM_002421755.1"/>
</dbReference>
<feature type="compositionally biased region" description="Basic residues" evidence="2">
    <location>
        <begin position="1"/>
        <end position="11"/>
    </location>
</feature>
<dbReference type="AlphaFoldDB" id="B9WL39"/>
<evidence type="ECO:0000313" key="5">
    <source>
        <dbReference type="Proteomes" id="UP000002605"/>
    </source>
</evidence>
<keyword evidence="5" id="KW-1185">Reference proteome</keyword>
<evidence type="ECO:0000313" key="4">
    <source>
        <dbReference type="EMBL" id="CAX39743.1"/>
    </source>
</evidence>
<reference evidence="4 5" key="1">
    <citation type="journal article" date="2009" name="Genome Res.">
        <title>Comparative genomics of the fungal pathogens Candida dubliniensis and Candida albicans.</title>
        <authorList>
            <person name="Jackson A.P."/>
            <person name="Gamble J.A."/>
            <person name="Yeomans T."/>
            <person name="Moran G.P."/>
            <person name="Saunders D."/>
            <person name="Harris D."/>
            <person name="Aslett M."/>
            <person name="Barrell J.F."/>
            <person name="Butler G."/>
            <person name="Citiulo F."/>
            <person name="Coleman D.C."/>
            <person name="de Groot P.W.J."/>
            <person name="Goodwin T.J."/>
            <person name="Quail M.A."/>
            <person name="McQuillan J."/>
            <person name="Munro C.A."/>
            <person name="Pain A."/>
            <person name="Poulter R.T."/>
            <person name="Rajandream M.A."/>
            <person name="Renauld H."/>
            <person name="Spiering M.J."/>
            <person name="Tivey A."/>
            <person name="Gow N.A.R."/>
            <person name="Barrell B."/>
            <person name="Sullivan D.J."/>
            <person name="Berriman M."/>
        </authorList>
    </citation>
    <scope>NUCLEOTIDE SEQUENCE [LARGE SCALE GENOMIC DNA]</scope>
    <source>
        <strain evidence="5">CD36 / ATCC MYA-646 / CBS 7987 / NCPF 3949 / NRRL Y-17841</strain>
    </source>
</reference>
<dbReference type="HOGENOM" id="CLU_091745_0_0_1"/>
<accession>B9WL39</accession>
<dbReference type="EMBL" id="FM992695">
    <property type="protein sequence ID" value="CAX39743.1"/>
    <property type="molecule type" value="Genomic_DNA"/>
</dbReference>
<dbReference type="eggNOG" id="ENOG502T44W">
    <property type="taxonomic scope" value="Eukaryota"/>
</dbReference>
<name>B9WL39_CANDC</name>
<proteinExistence type="predicted"/>
<evidence type="ECO:0000256" key="1">
    <source>
        <dbReference type="SAM" id="Coils"/>
    </source>
</evidence>
<evidence type="ECO:0000256" key="2">
    <source>
        <dbReference type="SAM" id="MobiDB-lite"/>
    </source>
</evidence>
<dbReference type="GeneID" id="8049620"/>
<evidence type="ECO:0000313" key="3">
    <source>
        <dbReference type="CGD" id="CAL0000162346"/>
    </source>
</evidence>
<feature type="region of interest" description="Disordered" evidence="2">
    <location>
        <begin position="1"/>
        <end position="24"/>
    </location>
</feature>
<dbReference type="VEuPathDB" id="FungiDB:CD36_27240"/>
<dbReference type="KEGG" id="cdu:CD36_27240"/>
<sequence>MHMTKNSKKHSRSDDDEDDNLRDHSGKRVKLDSLLKNLSLEDQENENRYIINPKITYENIFSKSGSRYSTLTESQLASNLNEKLTRSFKNSLESGLRLILWYNAKFLIMYRYQKWFVKLFNRFIKKYNEKNRVSISTFHSFTEIMKLVRDRLITLKDLANIIDQENQLEIKRLELKQEMRRSEKRFEEVTAEQDAYQDLKYNYWDNLKFDKDLDMLDVSDCEPDNSKFEELDNDDTVMEQDL</sequence>
<dbReference type="OrthoDB" id="4084459at2759"/>
<gene>
    <name evidence="3" type="ordered locus">Cd36_27240</name>
    <name evidence="4" type="ORF">CD36_27240</name>
</gene>
<organism evidence="4 5">
    <name type="scientific">Candida dubliniensis (strain CD36 / ATCC MYA-646 / CBS 7987 / NCPF 3949 / NRRL Y-17841)</name>
    <name type="common">Yeast</name>
    <dbReference type="NCBI Taxonomy" id="573826"/>
    <lineage>
        <taxon>Eukaryota</taxon>
        <taxon>Fungi</taxon>
        <taxon>Dikarya</taxon>
        <taxon>Ascomycota</taxon>
        <taxon>Saccharomycotina</taxon>
        <taxon>Pichiomycetes</taxon>
        <taxon>Debaryomycetaceae</taxon>
        <taxon>Candida/Lodderomyces clade</taxon>
        <taxon>Candida</taxon>
    </lineage>
</organism>
<feature type="coiled-coil region" evidence="1">
    <location>
        <begin position="158"/>
        <end position="192"/>
    </location>
</feature>
<dbReference type="Proteomes" id="UP000002605">
    <property type="component" value="Chromosome R"/>
</dbReference>
<dbReference type="CGD" id="CAL0000162346">
    <property type="gene designation" value="Cd36_27240"/>
</dbReference>
<keyword evidence="1" id="KW-0175">Coiled coil</keyword>
<protein>
    <submittedName>
        <fullName evidence="4">Uncharacterized protein</fullName>
    </submittedName>
</protein>